<protein>
    <recommendedName>
        <fullName evidence="2">L-2-amino-thiazoline-4-carboxylic acid hydrolase</fullName>
    </recommendedName>
</protein>
<reference evidence="1" key="1">
    <citation type="submission" date="2016-04" db="EMBL/GenBank/DDBJ databases">
        <authorList>
            <person name="Evans L.H."/>
            <person name="Alamgir A."/>
            <person name="Owens N."/>
            <person name="Weber N.D."/>
            <person name="Virtaneva K."/>
            <person name="Barbian K."/>
            <person name="Babar A."/>
            <person name="Rosenke K."/>
        </authorList>
    </citation>
    <scope>NUCLEOTIDE SEQUENCE</scope>
    <source>
        <strain evidence="1">86</strain>
    </source>
</reference>
<dbReference type="AlphaFoldDB" id="A0A212KI80"/>
<sequence>MPASLLERRRIEAEFALNLMREMTARFGEEAAREVLSAAVKDAARAFGRQLAAGEATEPDLGTFAARLPMWQADDALEIEVLEATREKLSFNVHRCRYAEIYKEIGAGGIGDILSCERDGEFCVGYAKRMKLARTQTKMKGADYCDFRYTMDAETGDRE</sequence>
<evidence type="ECO:0008006" key="2">
    <source>
        <dbReference type="Google" id="ProtNLM"/>
    </source>
</evidence>
<proteinExistence type="predicted"/>
<accession>A0A212KI80</accession>
<gene>
    <name evidence="1" type="ORF">KL86APRO_20171</name>
</gene>
<dbReference type="InterPro" id="IPR026002">
    <property type="entry name" value="ATC_hydrolase-like"/>
</dbReference>
<dbReference type="EMBL" id="FLUO01000002">
    <property type="protein sequence ID" value="SBW11377.1"/>
    <property type="molecule type" value="Genomic_DNA"/>
</dbReference>
<dbReference type="Pfam" id="PF14196">
    <property type="entry name" value="ATC_hydrolase"/>
    <property type="match status" value="1"/>
</dbReference>
<name>A0A212KI80_9PROT</name>
<organism evidence="1">
    <name type="scientific">uncultured Alphaproteobacteria bacterium</name>
    <dbReference type="NCBI Taxonomy" id="91750"/>
    <lineage>
        <taxon>Bacteria</taxon>
        <taxon>Pseudomonadati</taxon>
        <taxon>Pseudomonadota</taxon>
        <taxon>Alphaproteobacteria</taxon>
        <taxon>environmental samples</taxon>
    </lineage>
</organism>
<evidence type="ECO:0000313" key="1">
    <source>
        <dbReference type="EMBL" id="SBW11377.1"/>
    </source>
</evidence>